<dbReference type="EMBL" id="JAKNHQ010000009">
    <property type="protein sequence ID" value="MCG4610908.1"/>
    <property type="molecule type" value="Genomic_DNA"/>
</dbReference>
<reference evidence="2 3" key="1">
    <citation type="submission" date="2022-01" db="EMBL/GenBank/DDBJ databases">
        <title>Collection of gut derived symbiotic bacterial strains cultured from healthy donors.</title>
        <authorList>
            <person name="Lin H."/>
            <person name="Kohout C."/>
            <person name="Waligurski E."/>
            <person name="Pamer E.G."/>
        </authorList>
    </citation>
    <scope>NUCLEOTIDE SEQUENCE [LARGE SCALE GENOMIC DNA]</scope>
    <source>
        <strain evidence="2 3">DFI.7.58</strain>
    </source>
</reference>
<gene>
    <name evidence="2" type="ORF">L0P57_08170</name>
</gene>
<evidence type="ECO:0000313" key="3">
    <source>
        <dbReference type="Proteomes" id="UP001298681"/>
    </source>
</evidence>
<dbReference type="InterPro" id="IPR037010">
    <property type="entry name" value="VitB12-dep_Met_synth_activ_sf"/>
</dbReference>
<evidence type="ECO:0000313" key="2">
    <source>
        <dbReference type="EMBL" id="MCG4610908.1"/>
    </source>
</evidence>
<dbReference type="Pfam" id="PF02965">
    <property type="entry name" value="Met_synt_B12"/>
    <property type="match status" value="1"/>
</dbReference>
<dbReference type="RefSeq" id="WP_237966785.1">
    <property type="nucleotide sequence ID" value="NZ_JAKNHQ010000009.1"/>
</dbReference>
<comment type="caution">
    <text evidence="2">The sequence shown here is derived from an EMBL/GenBank/DDBJ whole genome shotgun (WGS) entry which is preliminary data.</text>
</comment>
<dbReference type="SUPFAM" id="SSF56507">
    <property type="entry name" value="Methionine synthase activation domain-like"/>
    <property type="match status" value="1"/>
</dbReference>
<organism evidence="2 3">
    <name type="scientific">Anaeromassilibacillus senegalensis</name>
    <dbReference type="NCBI Taxonomy" id="1673717"/>
    <lineage>
        <taxon>Bacteria</taxon>
        <taxon>Bacillati</taxon>
        <taxon>Bacillota</taxon>
        <taxon>Clostridia</taxon>
        <taxon>Eubacteriales</taxon>
        <taxon>Acutalibacteraceae</taxon>
        <taxon>Anaeromassilibacillus</taxon>
    </lineage>
</organism>
<keyword evidence="3" id="KW-1185">Reference proteome</keyword>
<name>A0ABS9MK71_9FIRM</name>
<sequence>MKIDQREVLRYLGYKGSEPDAEILHTIADCTRELEEAATPHHILQAVELSRPNADTLEFAGMVVHSRDLFQHLSGCDEAVLFAATLGAPVDLRLERCAKVSMSRAVVMQACAASLIESYCDECQEPIAQEAASRGLYLRPRYSPGYGDFDISYQREFLTVLDCPKRIGLTMTDSFMLAPSKSVTAVIGLTAEVQSCHIAKCMTCKAKSCPFRKD</sequence>
<protein>
    <submittedName>
        <fullName evidence="2">Vitamin B12 dependent methionine synthase activation subunit</fullName>
    </submittedName>
</protein>
<feature type="domain" description="AdoMet activation" evidence="1">
    <location>
        <begin position="125"/>
        <end position="202"/>
    </location>
</feature>
<dbReference type="InterPro" id="IPR004223">
    <property type="entry name" value="VitB12-dep_Met_synth_activ_dom"/>
</dbReference>
<dbReference type="Gene3D" id="3.40.109.40">
    <property type="match status" value="1"/>
</dbReference>
<evidence type="ECO:0000259" key="1">
    <source>
        <dbReference type="Pfam" id="PF02965"/>
    </source>
</evidence>
<accession>A0ABS9MK71</accession>
<dbReference type="PIRSF" id="PIRSF037984">
    <property type="entry name" value="Met_synth_TM0269_prd"/>
    <property type="match status" value="1"/>
</dbReference>
<proteinExistence type="predicted"/>
<dbReference type="Proteomes" id="UP001298681">
    <property type="component" value="Unassembled WGS sequence"/>
</dbReference>
<dbReference type="InterPro" id="IPR017342">
    <property type="entry name" value="S-AdoMet-dep_Met_synth_prd"/>
</dbReference>